<protein>
    <recommendedName>
        <fullName evidence="9">Sec-independent protein translocase protein TatB</fullName>
    </recommendedName>
</protein>
<comment type="function">
    <text evidence="9">Part of the twin-arginine translocation (Tat) system that transports large folded proteins containing a characteristic twin-arginine motif in their signal peptide across membranes. Together with TatC, TatB is part of a receptor directly interacting with Tat signal peptides. TatB may form an oligomeric binding site that transiently accommodates folded Tat precursor proteins before their translocation.</text>
</comment>
<keyword evidence="12" id="KW-1185">Reference proteome</keyword>
<reference evidence="11 12" key="1">
    <citation type="submission" date="2017-07" db="EMBL/GenBank/DDBJ databases">
        <title>Complete genome sequence of Actinoalloteichus hoggarensis DSM 45943, type strain of Actinoalloteichus hoggarensis.</title>
        <authorList>
            <person name="Ruckert C."/>
            <person name="Nouioui I."/>
            <person name="Willmese J."/>
            <person name="van Wezel G."/>
            <person name="Klenk H.-P."/>
            <person name="Kalinowski J."/>
            <person name="Zotchev S.B."/>
        </authorList>
    </citation>
    <scope>NUCLEOTIDE SEQUENCE [LARGE SCALE GENOMIC DNA]</scope>
    <source>
        <strain evidence="11 12">DSM 45943</strain>
    </source>
</reference>
<accession>A0A221VYC4</accession>
<dbReference type="InterPro" id="IPR003369">
    <property type="entry name" value="TatA/B/E"/>
</dbReference>
<dbReference type="GO" id="GO:0033281">
    <property type="term" value="C:TAT protein transport complex"/>
    <property type="evidence" value="ECO:0007669"/>
    <property type="project" value="UniProtKB-UniRule"/>
</dbReference>
<dbReference type="PRINTS" id="PR01506">
    <property type="entry name" value="TATBPROTEIN"/>
</dbReference>
<evidence type="ECO:0000256" key="5">
    <source>
        <dbReference type="ARBA" id="ARBA00022927"/>
    </source>
</evidence>
<comment type="subcellular location">
    <subcellularLocation>
        <location evidence="9">Cell membrane</location>
        <topology evidence="9">Single-pass membrane protein</topology>
    </subcellularLocation>
    <subcellularLocation>
        <location evidence="1">Membrane</location>
        <topology evidence="1">Single-pass membrane protein</topology>
    </subcellularLocation>
</comment>
<dbReference type="PANTHER" id="PTHR33162:SF1">
    <property type="entry name" value="SEC-INDEPENDENT PROTEIN TRANSLOCASE PROTEIN TATA, CHLOROPLASTIC"/>
    <property type="match status" value="1"/>
</dbReference>
<keyword evidence="6 9" id="KW-1133">Transmembrane helix</keyword>
<dbReference type="GO" id="GO:0008320">
    <property type="term" value="F:protein transmembrane transporter activity"/>
    <property type="evidence" value="ECO:0007669"/>
    <property type="project" value="UniProtKB-UniRule"/>
</dbReference>
<dbReference type="GO" id="GO:0043953">
    <property type="term" value="P:protein transport by the Tat complex"/>
    <property type="evidence" value="ECO:0007669"/>
    <property type="project" value="UniProtKB-UniRule"/>
</dbReference>
<dbReference type="HAMAP" id="MF_00237">
    <property type="entry name" value="TatB"/>
    <property type="match status" value="1"/>
</dbReference>
<evidence type="ECO:0000256" key="3">
    <source>
        <dbReference type="ARBA" id="ARBA00022475"/>
    </source>
</evidence>
<dbReference type="AlphaFoldDB" id="A0A221VYC4"/>
<dbReference type="EMBL" id="CP022521">
    <property type="protein sequence ID" value="ASO18546.1"/>
    <property type="molecule type" value="Genomic_DNA"/>
</dbReference>
<keyword evidence="8 9" id="KW-0472">Membrane</keyword>
<name>A0A221VYC4_9PSEU</name>
<keyword evidence="3 9" id="KW-1003">Cell membrane</keyword>
<feature type="compositionally biased region" description="Basic and acidic residues" evidence="10">
    <location>
        <begin position="119"/>
        <end position="130"/>
    </location>
</feature>
<keyword evidence="4 9" id="KW-0812">Transmembrane</keyword>
<proteinExistence type="inferred from homology"/>
<keyword evidence="5 9" id="KW-0653">Protein transport</keyword>
<keyword evidence="7 9" id="KW-0811">Translocation</keyword>
<evidence type="ECO:0000256" key="10">
    <source>
        <dbReference type="SAM" id="MobiDB-lite"/>
    </source>
</evidence>
<dbReference type="NCBIfam" id="TIGR01410">
    <property type="entry name" value="tatB"/>
    <property type="match status" value="1"/>
</dbReference>
<evidence type="ECO:0000256" key="4">
    <source>
        <dbReference type="ARBA" id="ARBA00022692"/>
    </source>
</evidence>
<evidence type="ECO:0000256" key="2">
    <source>
        <dbReference type="ARBA" id="ARBA00022448"/>
    </source>
</evidence>
<feature type="region of interest" description="Disordered" evidence="10">
    <location>
        <begin position="71"/>
        <end position="130"/>
    </location>
</feature>
<keyword evidence="2 9" id="KW-0813">Transport</keyword>
<evidence type="ECO:0000256" key="9">
    <source>
        <dbReference type="HAMAP-Rule" id="MF_00237"/>
    </source>
</evidence>
<dbReference type="Proteomes" id="UP000204221">
    <property type="component" value="Chromosome"/>
</dbReference>
<evidence type="ECO:0000256" key="1">
    <source>
        <dbReference type="ARBA" id="ARBA00004167"/>
    </source>
</evidence>
<dbReference type="InterPro" id="IPR018448">
    <property type="entry name" value="TatB"/>
</dbReference>
<gene>
    <name evidence="9 11" type="primary">tatB</name>
    <name evidence="11" type="ORF">AHOG_04450</name>
</gene>
<sequence length="130" mass="14539">MFDSVGWGELIVLLIIGLFIFGPDRLPEAAAWLGRSVRKVRDYATGARQQLRDELGPEFDELQKPLNDLRGLRNINPRSMVTEQARKLFDEEPETPNRASGANRKPVTAPRPVEPALKPGERPPIDPDAT</sequence>
<comment type="similarity">
    <text evidence="9">Belongs to the TatB family.</text>
</comment>
<evidence type="ECO:0000313" key="11">
    <source>
        <dbReference type="EMBL" id="ASO18546.1"/>
    </source>
</evidence>
<evidence type="ECO:0000256" key="6">
    <source>
        <dbReference type="ARBA" id="ARBA00022989"/>
    </source>
</evidence>
<dbReference type="KEGG" id="ahg:AHOG_04450"/>
<dbReference type="Pfam" id="PF02416">
    <property type="entry name" value="TatA_B_E"/>
    <property type="match status" value="1"/>
</dbReference>
<dbReference type="OrthoDB" id="3267321at2"/>
<dbReference type="RefSeq" id="WP_093940214.1">
    <property type="nucleotide sequence ID" value="NZ_CP022521.1"/>
</dbReference>
<dbReference type="Gene3D" id="1.20.5.3310">
    <property type="match status" value="1"/>
</dbReference>
<evidence type="ECO:0000313" key="12">
    <source>
        <dbReference type="Proteomes" id="UP000204221"/>
    </source>
</evidence>
<dbReference type="PANTHER" id="PTHR33162">
    <property type="entry name" value="SEC-INDEPENDENT PROTEIN TRANSLOCASE PROTEIN TATA, CHLOROPLASTIC"/>
    <property type="match status" value="1"/>
</dbReference>
<organism evidence="11 12">
    <name type="scientific">Actinoalloteichus hoggarensis</name>
    <dbReference type="NCBI Taxonomy" id="1470176"/>
    <lineage>
        <taxon>Bacteria</taxon>
        <taxon>Bacillati</taxon>
        <taxon>Actinomycetota</taxon>
        <taxon>Actinomycetes</taxon>
        <taxon>Pseudonocardiales</taxon>
        <taxon>Pseudonocardiaceae</taxon>
        <taxon>Actinoalloteichus</taxon>
    </lineage>
</organism>
<evidence type="ECO:0000256" key="8">
    <source>
        <dbReference type="ARBA" id="ARBA00023136"/>
    </source>
</evidence>
<comment type="subunit">
    <text evidence="9">The Tat system comprises two distinct complexes: a TatABC complex, containing multiple copies of TatA, TatB and TatC subunits, and a separate TatA complex, containing only TatA subunits. Substrates initially bind to the TatABC complex, which probably triggers association of the separate TatA complex to form the active translocon.</text>
</comment>
<evidence type="ECO:0000256" key="7">
    <source>
        <dbReference type="ARBA" id="ARBA00023010"/>
    </source>
</evidence>